<dbReference type="Gene3D" id="2.160.20.10">
    <property type="entry name" value="Single-stranded right-handed beta-helix, Pectin lyase-like"/>
    <property type="match status" value="1"/>
</dbReference>
<dbReference type="InterPro" id="IPR039448">
    <property type="entry name" value="Beta_helix"/>
</dbReference>
<dbReference type="SMART" id="SM00710">
    <property type="entry name" value="PbH1"/>
    <property type="match status" value="4"/>
</dbReference>
<comment type="caution">
    <text evidence="3">The sequence shown here is derived from an EMBL/GenBank/DDBJ whole genome shotgun (WGS) entry which is preliminary data.</text>
</comment>
<accession>A0AAW0F4Y6</accession>
<dbReference type="InterPro" id="IPR011050">
    <property type="entry name" value="Pectin_lyase_fold/virulence"/>
</dbReference>
<keyword evidence="1" id="KW-0677">Repeat</keyword>
<dbReference type="Proteomes" id="UP001430356">
    <property type="component" value="Unassembled WGS sequence"/>
</dbReference>
<sequence length="276" mass="28628">MAPQTIVVGTQTGAHAATLAAALEHAAPGDTITVSAGVYEETVHLSFNVTVVAAPAAEGAEDPEAARATVMGAVVISANVTLEGVEVRGMVDVRKAHAVLDRCDIHHGPDGVRVHAGATVTIRSSRVHHCTAGGDGVYFMAGSSGEVSQTDIFECRVNALHIQGSDAVLRENRIHDCAFGVYYERSATGLCEQNTIEHVHKFGLYVTDGSDPVMRGNTVRSCGVLCLYASKGGRGTCSGNTFEGSLHTLADAVVQLSDNQVSGTSDVEATPMVVGA</sequence>
<protein>
    <submittedName>
        <fullName evidence="3">Periplasmic copper-binding protein</fullName>
    </submittedName>
</protein>
<proteinExistence type="predicted"/>
<dbReference type="EMBL" id="JAECZO010000004">
    <property type="protein sequence ID" value="KAK7200223.1"/>
    <property type="molecule type" value="Genomic_DNA"/>
</dbReference>
<dbReference type="InterPro" id="IPR051550">
    <property type="entry name" value="SCF-Subunits/Alg-Epimerases"/>
</dbReference>
<evidence type="ECO:0000313" key="4">
    <source>
        <dbReference type="Proteomes" id="UP001430356"/>
    </source>
</evidence>
<reference evidence="3 4" key="1">
    <citation type="journal article" date="2021" name="MBio">
        <title>A New Model Trypanosomatid, Novymonas esmeraldas: Genomic Perception of Its 'Candidatus Pandoraea novymonadis' Endosymbiont.</title>
        <authorList>
            <person name="Zakharova A."/>
            <person name="Saura A."/>
            <person name="Butenko A."/>
            <person name="Podesvova L."/>
            <person name="Warmusova S."/>
            <person name="Kostygov A.Y."/>
            <person name="Nenarokova A."/>
            <person name="Lukes J."/>
            <person name="Opperdoes F.R."/>
            <person name="Yurchenko V."/>
        </authorList>
    </citation>
    <scope>NUCLEOTIDE SEQUENCE [LARGE SCALE GENOMIC DNA]</scope>
    <source>
        <strain evidence="3 4">E262AT.01</strain>
    </source>
</reference>
<keyword evidence="4" id="KW-1185">Reference proteome</keyword>
<dbReference type="SUPFAM" id="SSF51126">
    <property type="entry name" value="Pectin lyase-like"/>
    <property type="match status" value="1"/>
</dbReference>
<organism evidence="3 4">
    <name type="scientific">Novymonas esmeraldas</name>
    <dbReference type="NCBI Taxonomy" id="1808958"/>
    <lineage>
        <taxon>Eukaryota</taxon>
        <taxon>Discoba</taxon>
        <taxon>Euglenozoa</taxon>
        <taxon>Kinetoplastea</taxon>
        <taxon>Metakinetoplastina</taxon>
        <taxon>Trypanosomatida</taxon>
        <taxon>Trypanosomatidae</taxon>
        <taxon>Novymonas</taxon>
    </lineage>
</organism>
<evidence type="ECO:0000313" key="3">
    <source>
        <dbReference type="EMBL" id="KAK7200223.1"/>
    </source>
</evidence>
<evidence type="ECO:0000256" key="1">
    <source>
        <dbReference type="ARBA" id="ARBA00022737"/>
    </source>
</evidence>
<dbReference type="PANTHER" id="PTHR22990:SF15">
    <property type="entry name" value="F-BOX ONLY PROTEIN 10"/>
    <property type="match status" value="1"/>
</dbReference>
<evidence type="ECO:0000259" key="2">
    <source>
        <dbReference type="Pfam" id="PF13229"/>
    </source>
</evidence>
<dbReference type="InterPro" id="IPR006626">
    <property type="entry name" value="PbH1"/>
</dbReference>
<dbReference type="Pfam" id="PF13229">
    <property type="entry name" value="Beta_helix"/>
    <property type="match status" value="1"/>
</dbReference>
<dbReference type="AlphaFoldDB" id="A0AAW0F4Y6"/>
<name>A0AAW0F4Y6_9TRYP</name>
<feature type="domain" description="Right handed beta helix" evidence="2">
    <location>
        <begin position="133"/>
        <end position="245"/>
    </location>
</feature>
<dbReference type="PANTHER" id="PTHR22990">
    <property type="entry name" value="F-BOX ONLY PROTEIN"/>
    <property type="match status" value="1"/>
</dbReference>
<dbReference type="InterPro" id="IPR012334">
    <property type="entry name" value="Pectin_lyas_fold"/>
</dbReference>
<gene>
    <name evidence="3" type="ORF">NESM_000073800</name>
</gene>